<evidence type="ECO:0000313" key="2">
    <source>
        <dbReference type="EMBL" id="PJR04272.1"/>
    </source>
</evidence>
<sequence>MRLNKFFLSALFLVSSFGVMAQNYLLNAKSPDEITDKGIEDIMAEADGPIPYPHINENDILFSKMVWETIPLDERANLIYYYPERETEERKPLFKVLLDAVKSKDITEIYESDDFKVKLNFEQLKDKFTRKDTMPEGFDQLLFGEQIDPQFIVEYTLEPTDVVEYHIKGVWYFDRNAGELKYRILGIAPVVYDINTKRYAKEEWQAIELFWIFYPDPNVRNVLFSNYAFNEKNPRKKINFDYLFNARRFSGTIYKVENIQDITISEQVGENAWFQLMEAERIKENIRNMEDDLWSN</sequence>
<evidence type="ECO:0000313" key="3">
    <source>
        <dbReference type="Proteomes" id="UP000231960"/>
    </source>
</evidence>
<evidence type="ECO:0000256" key="1">
    <source>
        <dbReference type="SAM" id="SignalP"/>
    </source>
</evidence>
<keyword evidence="3" id="KW-1185">Reference proteome</keyword>
<keyword evidence="1" id="KW-0732">Signal</keyword>
<name>A0A2M9R5X0_9FLAO</name>
<protein>
    <recommendedName>
        <fullName evidence="4">Gliding motility protein GldN</fullName>
    </recommendedName>
</protein>
<dbReference type="InterPro" id="IPR019847">
    <property type="entry name" value="Gliding_motility_assoc_GldN"/>
</dbReference>
<evidence type="ECO:0008006" key="4">
    <source>
        <dbReference type="Google" id="ProtNLM"/>
    </source>
</evidence>
<dbReference type="Pfam" id="PF19841">
    <property type="entry name" value="GldN"/>
    <property type="match status" value="1"/>
</dbReference>
<comment type="caution">
    <text evidence="2">The sequence shown here is derived from an EMBL/GenBank/DDBJ whole genome shotgun (WGS) entry which is preliminary data.</text>
</comment>
<organism evidence="2 3">
    <name type="scientific">Avrilella dinanensis</name>
    <dbReference type="NCBI Taxonomy" id="2008672"/>
    <lineage>
        <taxon>Bacteria</taxon>
        <taxon>Pseudomonadati</taxon>
        <taxon>Bacteroidota</taxon>
        <taxon>Flavobacteriia</taxon>
        <taxon>Flavobacteriales</taxon>
        <taxon>Flavobacteriaceae</taxon>
        <taxon>Avrilella</taxon>
    </lineage>
</organism>
<dbReference type="Proteomes" id="UP000231960">
    <property type="component" value="Unassembled WGS sequence"/>
</dbReference>
<dbReference type="RefSeq" id="WP_100677833.1">
    <property type="nucleotide sequence ID" value="NZ_NIPO01000001.1"/>
</dbReference>
<accession>A0A2M9R5X0</accession>
<feature type="chain" id="PRO_5014650842" description="Gliding motility protein GldN" evidence="1">
    <location>
        <begin position="22"/>
        <end position="296"/>
    </location>
</feature>
<dbReference type="AlphaFoldDB" id="A0A2M9R5X0"/>
<feature type="signal peptide" evidence="1">
    <location>
        <begin position="1"/>
        <end position="21"/>
    </location>
</feature>
<proteinExistence type="predicted"/>
<dbReference type="NCBIfam" id="TIGR03523">
    <property type="entry name" value="GldN"/>
    <property type="match status" value="1"/>
</dbReference>
<gene>
    <name evidence="2" type="ORF">CDL10_06810</name>
</gene>
<dbReference type="OrthoDB" id="1141916at2"/>
<dbReference type="EMBL" id="NIPO01000001">
    <property type="protein sequence ID" value="PJR04272.1"/>
    <property type="molecule type" value="Genomic_DNA"/>
</dbReference>
<reference evidence="2 3" key="1">
    <citation type="submission" date="2017-06" db="EMBL/GenBank/DDBJ databases">
        <title>Description of Avrilella dinanensis gen. nov. sp. nov.</title>
        <authorList>
            <person name="Leyer C."/>
            <person name="Sassi M."/>
            <person name="Minet J."/>
            <person name="Kayal S."/>
            <person name="Cattoir V."/>
        </authorList>
    </citation>
    <scope>NUCLEOTIDE SEQUENCE [LARGE SCALE GENOMIC DNA]</scope>
    <source>
        <strain evidence="2 3">UR159</strain>
    </source>
</reference>